<keyword evidence="11" id="KW-1185">Reference proteome</keyword>
<feature type="transmembrane region" description="Helical" evidence="9">
    <location>
        <begin position="6"/>
        <end position="27"/>
    </location>
</feature>
<evidence type="ECO:0000256" key="9">
    <source>
        <dbReference type="SAM" id="Phobius"/>
    </source>
</evidence>
<protein>
    <submittedName>
        <fullName evidence="10">YeeE/YedE family protein</fullName>
    </submittedName>
</protein>
<organism evidence="10 11">
    <name type="scientific">Neiella holothuriorum</name>
    <dbReference type="NCBI Taxonomy" id="2870530"/>
    <lineage>
        <taxon>Bacteria</taxon>
        <taxon>Pseudomonadati</taxon>
        <taxon>Pseudomonadota</taxon>
        <taxon>Gammaproteobacteria</taxon>
        <taxon>Alteromonadales</taxon>
        <taxon>Echinimonadaceae</taxon>
        <taxon>Neiella</taxon>
    </lineage>
</organism>
<keyword evidence="6 9" id="KW-1133">Transmembrane helix</keyword>
<evidence type="ECO:0000256" key="4">
    <source>
        <dbReference type="ARBA" id="ARBA00022519"/>
    </source>
</evidence>
<comment type="similarity">
    <text evidence="8">Belongs to the TsuA/YedE (TC 9.B.102) family.</text>
</comment>
<evidence type="ECO:0000256" key="7">
    <source>
        <dbReference type="ARBA" id="ARBA00023136"/>
    </source>
</evidence>
<accession>A0ABS7ECF2</accession>
<evidence type="ECO:0000256" key="3">
    <source>
        <dbReference type="ARBA" id="ARBA00022475"/>
    </source>
</evidence>
<evidence type="ECO:0000256" key="2">
    <source>
        <dbReference type="ARBA" id="ARBA00022448"/>
    </source>
</evidence>
<name>A0ABS7ECF2_9GAMM</name>
<comment type="subcellular location">
    <subcellularLocation>
        <location evidence="1">Cell inner membrane</location>
        <topology evidence="1">Multi-pass membrane protein</topology>
    </subcellularLocation>
</comment>
<keyword evidence="3" id="KW-1003">Cell membrane</keyword>
<dbReference type="InterPro" id="IPR007272">
    <property type="entry name" value="Sulf_transp_TsuA/YedE"/>
</dbReference>
<dbReference type="EMBL" id="JAHZSS010000002">
    <property type="protein sequence ID" value="MBW8190007.1"/>
    <property type="molecule type" value="Genomic_DNA"/>
</dbReference>
<feature type="transmembrane region" description="Helical" evidence="9">
    <location>
        <begin position="48"/>
        <end position="70"/>
    </location>
</feature>
<proteinExistence type="inferred from homology"/>
<keyword evidence="5 9" id="KW-0812">Transmembrane</keyword>
<reference evidence="10" key="1">
    <citation type="submission" date="2021-07" db="EMBL/GenBank/DDBJ databases">
        <title>Neiella marina sp. nov., isolated from the intestinal content of sea cucumber Apostichopus japonicus.</title>
        <authorList>
            <person name="Bai X."/>
        </authorList>
    </citation>
    <scope>NUCLEOTIDE SEQUENCE</scope>
    <source>
        <strain evidence="10">126</strain>
    </source>
</reference>
<evidence type="ECO:0000256" key="5">
    <source>
        <dbReference type="ARBA" id="ARBA00022692"/>
    </source>
</evidence>
<feature type="transmembrane region" description="Helical" evidence="9">
    <location>
        <begin position="117"/>
        <end position="137"/>
    </location>
</feature>
<keyword evidence="2" id="KW-0813">Transport</keyword>
<comment type="caution">
    <text evidence="10">The sequence shown here is derived from an EMBL/GenBank/DDBJ whole genome shotgun (WGS) entry which is preliminary data.</text>
</comment>
<evidence type="ECO:0000256" key="1">
    <source>
        <dbReference type="ARBA" id="ARBA00004429"/>
    </source>
</evidence>
<evidence type="ECO:0000313" key="10">
    <source>
        <dbReference type="EMBL" id="MBW8190007.1"/>
    </source>
</evidence>
<sequence>MTEFTPISALLGGALIGAGGVLLLLLNGRIAGISGIASQLLQKPNGDWGWRLAFVLGLIVAPWVLLPTAINIAPLAERSTTLIIIAGLLVGMGTNIGSGCTSGHGICGMARLSKRSIVATLVFMTTAIIVVAVSSNLKGWS</sequence>
<gene>
    <name evidence="10" type="ORF">K0504_03085</name>
</gene>
<evidence type="ECO:0000313" key="11">
    <source>
        <dbReference type="Proteomes" id="UP001166251"/>
    </source>
</evidence>
<dbReference type="RefSeq" id="WP_220102682.1">
    <property type="nucleotide sequence ID" value="NZ_JAHZSS010000002.1"/>
</dbReference>
<feature type="transmembrane region" description="Helical" evidence="9">
    <location>
        <begin position="82"/>
        <end position="105"/>
    </location>
</feature>
<keyword evidence="4" id="KW-0997">Cell inner membrane</keyword>
<keyword evidence="7 9" id="KW-0472">Membrane</keyword>
<dbReference type="PANTHER" id="PTHR30574">
    <property type="entry name" value="INNER MEMBRANE PROTEIN YEDE"/>
    <property type="match status" value="1"/>
</dbReference>
<evidence type="ECO:0000256" key="8">
    <source>
        <dbReference type="ARBA" id="ARBA00035655"/>
    </source>
</evidence>
<evidence type="ECO:0000256" key="6">
    <source>
        <dbReference type="ARBA" id="ARBA00022989"/>
    </source>
</evidence>
<dbReference type="PANTHER" id="PTHR30574:SF1">
    <property type="entry name" value="SULPHUR TRANSPORT DOMAIN-CONTAINING PROTEIN"/>
    <property type="match status" value="1"/>
</dbReference>
<dbReference type="Proteomes" id="UP001166251">
    <property type="component" value="Unassembled WGS sequence"/>
</dbReference>